<protein>
    <submittedName>
        <fullName evidence="2">Uncharacterized protein</fullName>
    </submittedName>
</protein>
<feature type="compositionally biased region" description="Low complexity" evidence="1">
    <location>
        <begin position="22"/>
        <end position="34"/>
    </location>
</feature>
<dbReference type="GeneID" id="87833846"/>
<reference evidence="2" key="1">
    <citation type="journal article" date="2023" name="Mol. Phylogenet. Evol.">
        <title>Genome-scale phylogeny and comparative genomics of the fungal order Sordariales.</title>
        <authorList>
            <person name="Hensen N."/>
            <person name="Bonometti L."/>
            <person name="Westerberg I."/>
            <person name="Brannstrom I.O."/>
            <person name="Guillou S."/>
            <person name="Cros-Aarteil S."/>
            <person name="Calhoun S."/>
            <person name="Haridas S."/>
            <person name="Kuo A."/>
            <person name="Mondo S."/>
            <person name="Pangilinan J."/>
            <person name="Riley R."/>
            <person name="LaButti K."/>
            <person name="Andreopoulos B."/>
            <person name="Lipzen A."/>
            <person name="Chen C."/>
            <person name="Yan M."/>
            <person name="Daum C."/>
            <person name="Ng V."/>
            <person name="Clum A."/>
            <person name="Steindorff A."/>
            <person name="Ohm R.A."/>
            <person name="Martin F."/>
            <person name="Silar P."/>
            <person name="Natvig D.O."/>
            <person name="Lalanne C."/>
            <person name="Gautier V."/>
            <person name="Ament-Velasquez S.L."/>
            <person name="Kruys A."/>
            <person name="Hutchinson M.I."/>
            <person name="Powell A.J."/>
            <person name="Barry K."/>
            <person name="Miller A.N."/>
            <person name="Grigoriev I.V."/>
            <person name="Debuchy R."/>
            <person name="Gladieux P."/>
            <person name="Hiltunen Thoren M."/>
            <person name="Johannesson H."/>
        </authorList>
    </citation>
    <scope>NUCLEOTIDE SEQUENCE</scope>
    <source>
        <strain evidence="2">CBS 731.68</strain>
    </source>
</reference>
<feature type="compositionally biased region" description="Low complexity" evidence="1">
    <location>
        <begin position="1"/>
        <end position="14"/>
    </location>
</feature>
<evidence type="ECO:0000313" key="3">
    <source>
        <dbReference type="Proteomes" id="UP001302602"/>
    </source>
</evidence>
<dbReference type="Proteomes" id="UP001302602">
    <property type="component" value="Unassembled WGS sequence"/>
</dbReference>
<feature type="compositionally biased region" description="Gly residues" evidence="1">
    <location>
        <begin position="35"/>
        <end position="47"/>
    </location>
</feature>
<evidence type="ECO:0000313" key="2">
    <source>
        <dbReference type="EMBL" id="KAK4123367.1"/>
    </source>
</evidence>
<keyword evidence="3" id="KW-1185">Reference proteome</keyword>
<dbReference type="RefSeq" id="XP_062647138.1">
    <property type="nucleotide sequence ID" value="XM_062797078.1"/>
</dbReference>
<comment type="caution">
    <text evidence="2">The sequence shown here is derived from an EMBL/GenBank/DDBJ whole genome shotgun (WGS) entry which is preliminary data.</text>
</comment>
<dbReference type="EMBL" id="MU853229">
    <property type="protein sequence ID" value="KAK4123367.1"/>
    <property type="molecule type" value="Genomic_DNA"/>
</dbReference>
<feature type="region of interest" description="Disordered" evidence="1">
    <location>
        <begin position="1"/>
        <end position="47"/>
    </location>
</feature>
<reference evidence="2" key="2">
    <citation type="submission" date="2023-05" db="EMBL/GenBank/DDBJ databases">
        <authorList>
            <consortium name="Lawrence Berkeley National Laboratory"/>
            <person name="Steindorff A."/>
            <person name="Hensen N."/>
            <person name="Bonometti L."/>
            <person name="Westerberg I."/>
            <person name="Brannstrom I.O."/>
            <person name="Guillou S."/>
            <person name="Cros-Aarteil S."/>
            <person name="Calhoun S."/>
            <person name="Haridas S."/>
            <person name="Kuo A."/>
            <person name="Mondo S."/>
            <person name="Pangilinan J."/>
            <person name="Riley R."/>
            <person name="Labutti K."/>
            <person name="Andreopoulos B."/>
            <person name="Lipzen A."/>
            <person name="Chen C."/>
            <person name="Yanf M."/>
            <person name="Daum C."/>
            <person name="Ng V."/>
            <person name="Clum A."/>
            <person name="Ohm R."/>
            <person name="Martin F."/>
            <person name="Silar P."/>
            <person name="Natvig D."/>
            <person name="Lalanne C."/>
            <person name="Gautier V."/>
            <person name="Ament-Velasquez S.L."/>
            <person name="Kruys A."/>
            <person name="Hutchinson M.I."/>
            <person name="Powell A.J."/>
            <person name="Barry K."/>
            <person name="Miller A.N."/>
            <person name="Grigoriev I.V."/>
            <person name="Debuchy R."/>
            <person name="Gladieux P."/>
            <person name="Thoren M.H."/>
            <person name="Johannesson H."/>
        </authorList>
    </citation>
    <scope>NUCLEOTIDE SEQUENCE</scope>
    <source>
        <strain evidence="2">CBS 731.68</strain>
    </source>
</reference>
<dbReference type="AlphaFoldDB" id="A0AAN6Z391"/>
<name>A0AAN6Z391_9PEZI</name>
<gene>
    <name evidence="2" type="ORF">N657DRAFT_690979</name>
</gene>
<accession>A0AAN6Z391</accession>
<evidence type="ECO:0000256" key="1">
    <source>
        <dbReference type="SAM" id="MobiDB-lite"/>
    </source>
</evidence>
<organism evidence="2 3">
    <name type="scientific">Parathielavia appendiculata</name>
    <dbReference type="NCBI Taxonomy" id="2587402"/>
    <lineage>
        <taxon>Eukaryota</taxon>
        <taxon>Fungi</taxon>
        <taxon>Dikarya</taxon>
        <taxon>Ascomycota</taxon>
        <taxon>Pezizomycotina</taxon>
        <taxon>Sordariomycetes</taxon>
        <taxon>Sordariomycetidae</taxon>
        <taxon>Sordariales</taxon>
        <taxon>Chaetomiaceae</taxon>
        <taxon>Parathielavia</taxon>
    </lineage>
</organism>
<sequence>MSSNTTDNNSNNQDSTDKSKSSDSSTSSTSIITSVGGGQARFPSGGGGSFNRFSCKRRITHNCNNDVYCNGHACAMCPANLTTNQIPPPLPPRFARRNYRYI</sequence>
<proteinExistence type="predicted"/>